<keyword evidence="2" id="KW-1185">Reference proteome</keyword>
<sequence>MEIRSTPILEISVNDTAQPSRIFTPDSSTMGLPCSCMSTGYLTSTRVQSIQNNYQLATLLITVTDATRRLLLNVDSMAKPTSPGSTSNVMEPQAMLLPAISGHQKRLYVRRMLRVEVLGSPIDEHNGTLFGIIRSWESRQDKWHQSPEFYEEQVKMYGHQDTVNRDTNKHCRNCYRLIQQVKQAVCRIDV</sequence>
<dbReference type="Proteomes" id="UP001337655">
    <property type="component" value="Unassembled WGS sequence"/>
</dbReference>
<dbReference type="GeneID" id="89930223"/>
<organism evidence="1 2">
    <name type="scientific">Saxophila tyrrhenica</name>
    <dbReference type="NCBI Taxonomy" id="1690608"/>
    <lineage>
        <taxon>Eukaryota</taxon>
        <taxon>Fungi</taxon>
        <taxon>Dikarya</taxon>
        <taxon>Ascomycota</taxon>
        <taxon>Pezizomycotina</taxon>
        <taxon>Dothideomycetes</taxon>
        <taxon>Dothideomycetidae</taxon>
        <taxon>Mycosphaerellales</taxon>
        <taxon>Extremaceae</taxon>
        <taxon>Saxophila</taxon>
    </lineage>
</organism>
<accession>A0AAV9P340</accession>
<dbReference type="EMBL" id="JAVRRT010000016">
    <property type="protein sequence ID" value="KAK5165362.1"/>
    <property type="molecule type" value="Genomic_DNA"/>
</dbReference>
<dbReference type="RefSeq" id="XP_064655446.1">
    <property type="nucleotide sequence ID" value="XM_064806120.1"/>
</dbReference>
<protein>
    <submittedName>
        <fullName evidence="1">Uncharacterized protein</fullName>
    </submittedName>
</protein>
<evidence type="ECO:0000313" key="1">
    <source>
        <dbReference type="EMBL" id="KAK5165362.1"/>
    </source>
</evidence>
<name>A0AAV9P340_9PEZI</name>
<dbReference type="AlphaFoldDB" id="A0AAV9P340"/>
<evidence type="ECO:0000313" key="2">
    <source>
        <dbReference type="Proteomes" id="UP001337655"/>
    </source>
</evidence>
<proteinExistence type="predicted"/>
<reference evidence="1 2" key="1">
    <citation type="submission" date="2023-08" db="EMBL/GenBank/DDBJ databases">
        <title>Black Yeasts Isolated from many extreme environments.</title>
        <authorList>
            <person name="Coleine C."/>
            <person name="Stajich J.E."/>
            <person name="Selbmann L."/>
        </authorList>
    </citation>
    <scope>NUCLEOTIDE SEQUENCE [LARGE SCALE GENOMIC DNA]</scope>
    <source>
        <strain evidence="1 2">CCFEE 5935</strain>
    </source>
</reference>
<comment type="caution">
    <text evidence="1">The sequence shown here is derived from an EMBL/GenBank/DDBJ whole genome shotgun (WGS) entry which is preliminary data.</text>
</comment>
<gene>
    <name evidence="1" type="ORF">LTR77_008891</name>
</gene>